<sequence length="60" mass="6888">MYPPIHFSQILRYNETSPKGMEVNIEDQYIVAAFINTIFNLSCLVLILNSPSFRGSEDYS</sequence>
<accession>A0AAE1USA0</accession>
<dbReference type="AlphaFoldDB" id="A0AAE1USA0"/>
<organism evidence="2 3">
    <name type="scientific">Anisodus tanguticus</name>
    <dbReference type="NCBI Taxonomy" id="243964"/>
    <lineage>
        <taxon>Eukaryota</taxon>
        <taxon>Viridiplantae</taxon>
        <taxon>Streptophyta</taxon>
        <taxon>Embryophyta</taxon>
        <taxon>Tracheophyta</taxon>
        <taxon>Spermatophyta</taxon>
        <taxon>Magnoliopsida</taxon>
        <taxon>eudicotyledons</taxon>
        <taxon>Gunneridae</taxon>
        <taxon>Pentapetalae</taxon>
        <taxon>asterids</taxon>
        <taxon>lamiids</taxon>
        <taxon>Solanales</taxon>
        <taxon>Solanaceae</taxon>
        <taxon>Solanoideae</taxon>
        <taxon>Hyoscyameae</taxon>
        <taxon>Anisodus</taxon>
    </lineage>
</organism>
<evidence type="ECO:0000313" key="2">
    <source>
        <dbReference type="EMBL" id="KAK4342803.1"/>
    </source>
</evidence>
<reference evidence="2" key="1">
    <citation type="submission" date="2023-12" db="EMBL/GenBank/DDBJ databases">
        <title>Genome assembly of Anisodus tanguticus.</title>
        <authorList>
            <person name="Wang Y.-J."/>
        </authorList>
    </citation>
    <scope>NUCLEOTIDE SEQUENCE</scope>
    <source>
        <strain evidence="2">KB-2021</strain>
        <tissue evidence="2">Leaf</tissue>
    </source>
</reference>
<evidence type="ECO:0000256" key="1">
    <source>
        <dbReference type="SAM" id="Phobius"/>
    </source>
</evidence>
<feature type="transmembrane region" description="Helical" evidence="1">
    <location>
        <begin position="29"/>
        <end position="48"/>
    </location>
</feature>
<comment type="caution">
    <text evidence="2">The sequence shown here is derived from an EMBL/GenBank/DDBJ whole genome shotgun (WGS) entry which is preliminary data.</text>
</comment>
<protein>
    <submittedName>
        <fullName evidence="2">Uncharacterized protein</fullName>
    </submittedName>
</protein>
<proteinExistence type="predicted"/>
<keyword evidence="1" id="KW-0812">Transmembrane</keyword>
<evidence type="ECO:0000313" key="3">
    <source>
        <dbReference type="Proteomes" id="UP001291623"/>
    </source>
</evidence>
<keyword evidence="1" id="KW-0472">Membrane</keyword>
<dbReference type="EMBL" id="JAVYJV010000021">
    <property type="protein sequence ID" value="KAK4342803.1"/>
    <property type="molecule type" value="Genomic_DNA"/>
</dbReference>
<dbReference type="Proteomes" id="UP001291623">
    <property type="component" value="Unassembled WGS sequence"/>
</dbReference>
<keyword evidence="1" id="KW-1133">Transmembrane helix</keyword>
<name>A0AAE1USA0_9SOLA</name>
<gene>
    <name evidence="2" type="ORF">RND71_038619</name>
</gene>
<keyword evidence="3" id="KW-1185">Reference proteome</keyword>